<gene>
    <name evidence="9" type="ORF">GWK48_06915</name>
</gene>
<dbReference type="CDD" id="cd06261">
    <property type="entry name" value="TM_PBP2"/>
    <property type="match status" value="1"/>
</dbReference>
<feature type="transmembrane region" description="Helical" evidence="7">
    <location>
        <begin position="305"/>
        <end position="326"/>
    </location>
</feature>
<evidence type="ECO:0000256" key="5">
    <source>
        <dbReference type="ARBA" id="ARBA00022989"/>
    </source>
</evidence>
<dbReference type="Proteomes" id="UP000509301">
    <property type="component" value="Chromosome"/>
</dbReference>
<feature type="transmembrane region" description="Helical" evidence="7">
    <location>
        <begin position="254"/>
        <end position="276"/>
    </location>
</feature>
<dbReference type="EMBL" id="CP049074">
    <property type="protein sequence ID" value="QKR01052.1"/>
    <property type="molecule type" value="Genomic_DNA"/>
</dbReference>
<dbReference type="SUPFAM" id="SSF161098">
    <property type="entry name" value="MetI-like"/>
    <property type="match status" value="1"/>
</dbReference>
<feature type="transmembrane region" description="Helical" evidence="7">
    <location>
        <begin position="150"/>
        <end position="171"/>
    </location>
</feature>
<comment type="similarity">
    <text evidence="7">Belongs to the binding-protein-dependent transport system permease family.</text>
</comment>
<proteinExistence type="inferred from homology"/>
<keyword evidence="6 7" id="KW-0472">Membrane</keyword>
<keyword evidence="4 7" id="KW-0812">Transmembrane</keyword>
<dbReference type="KEGG" id="mten:GWK48_06915"/>
<dbReference type="OrthoDB" id="44105at2157"/>
<feature type="domain" description="ABC transmembrane type-1" evidence="8">
    <location>
        <begin position="105"/>
        <end position="323"/>
    </location>
</feature>
<evidence type="ECO:0000256" key="6">
    <source>
        <dbReference type="ARBA" id="ARBA00023136"/>
    </source>
</evidence>
<name>A0A6N0NWA3_9CREN</name>
<dbReference type="Pfam" id="PF00528">
    <property type="entry name" value="BPD_transp_1"/>
    <property type="match status" value="1"/>
</dbReference>
<feature type="transmembrane region" description="Helical" evidence="7">
    <location>
        <begin position="107"/>
        <end position="129"/>
    </location>
</feature>
<dbReference type="AlphaFoldDB" id="A0A6N0NWA3"/>
<dbReference type="InterPro" id="IPR035906">
    <property type="entry name" value="MetI-like_sf"/>
</dbReference>
<dbReference type="GO" id="GO:0005886">
    <property type="term" value="C:plasma membrane"/>
    <property type="evidence" value="ECO:0007669"/>
    <property type="project" value="UniProtKB-SubCell"/>
</dbReference>
<dbReference type="PANTHER" id="PTHR30465">
    <property type="entry name" value="INNER MEMBRANE ABC TRANSPORTER"/>
    <property type="match status" value="1"/>
</dbReference>
<dbReference type="GO" id="GO:0055085">
    <property type="term" value="P:transmembrane transport"/>
    <property type="evidence" value="ECO:0007669"/>
    <property type="project" value="InterPro"/>
</dbReference>
<evidence type="ECO:0000259" key="8">
    <source>
        <dbReference type="PROSITE" id="PS50928"/>
    </source>
</evidence>
<evidence type="ECO:0000256" key="7">
    <source>
        <dbReference type="RuleBase" id="RU363032"/>
    </source>
</evidence>
<dbReference type="PROSITE" id="PS50928">
    <property type="entry name" value="ABC_TM1"/>
    <property type="match status" value="1"/>
</dbReference>
<feature type="transmembrane region" description="Helical" evidence="7">
    <location>
        <begin position="191"/>
        <end position="214"/>
    </location>
</feature>
<evidence type="ECO:0000256" key="4">
    <source>
        <dbReference type="ARBA" id="ARBA00022692"/>
    </source>
</evidence>
<comment type="subcellular location">
    <subcellularLocation>
        <location evidence="1 7">Cell membrane</location>
        <topology evidence="1 7">Multi-pass membrane protein</topology>
    </subcellularLocation>
</comment>
<dbReference type="InterPro" id="IPR000515">
    <property type="entry name" value="MetI-like"/>
</dbReference>
<evidence type="ECO:0000313" key="9">
    <source>
        <dbReference type="EMBL" id="QKR01052.1"/>
    </source>
</evidence>
<keyword evidence="5 7" id="KW-1133">Transmembrane helix</keyword>
<keyword evidence="10" id="KW-1185">Reference proteome</keyword>
<sequence>MGLARYLIKRIAERLVLLFGILVFNFAIFQVLPTLYGINPAELYVPLTYKGLPRSELVQALDAQFGLNLPLPERFFIYIKSLLTFHLGISMSYQEPVITLVEQRFPVTALLVIPSLILSSILAVVLGLYSISRQGKIGDSVVSFTSIMTYFIPAFWLGEIVLYFFGFYFKIFPTNLGEAITNNGHPLQGVVYWVDLLKFLTLPILFITVISYGVRNILFRNNGIELMGSNFVNYLRARGIDDRNILYKHITRNAIIPVVTRVGIDIAFLFAGVVFIEDVFNIPGLGRLLVRASENLDVPLLGGDFYIISLFAVVILLALDLVYPLIDPRVKYE</sequence>
<protein>
    <submittedName>
        <fullName evidence="9">ABC transporter permease</fullName>
    </submittedName>
</protein>
<dbReference type="PANTHER" id="PTHR30465:SF0">
    <property type="entry name" value="OLIGOPEPTIDE TRANSPORT SYSTEM PERMEASE PROTEIN APPB"/>
    <property type="match status" value="1"/>
</dbReference>
<evidence type="ECO:0000256" key="2">
    <source>
        <dbReference type="ARBA" id="ARBA00022448"/>
    </source>
</evidence>
<reference evidence="9 10" key="1">
    <citation type="submission" date="2020-02" db="EMBL/GenBank/DDBJ databases">
        <title>Comparative genome analysis reveals the metabolism and evolution of the thermophilic archaeal genus Metallosphaera.</title>
        <authorList>
            <person name="Jiang C."/>
        </authorList>
    </citation>
    <scope>NUCLEOTIDE SEQUENCE [LARGE SCALE GENOMIC DNA]</scope>
    <source>
        <strain evidence="9 10">Ric-A</strain>
    </source>
</reference>
<accession>A0A6N0NWA3</accession>
<evidence type="ECO:0000256" key="3">
    <source>
        <dbReference type="ARBA" id="ARBA00022475"/>
    </source>
</evidence>
<evidence type="ECO:0000256" key="1">
    <source>
        <dbReference type="ARBA" id="ARBA00004651"/>
    </source>
</evidence>
<feature type="transmembrane region" description="Helical" evidence="7">
    <location>
        <begin position="15"/>
        <end position="38"/>
    </location>
</feature>
<keyword evidence="2 7" id="KW-0813">Transport</keyword>
<organism evidence="9 10">
    <name type="scientific">Metallosphaera tengchongensis</name>
    <dbReference type="NCBI Taxonomy" id="1532350"/>
    <lineage>
        <taxon>Archaea</taxon>
        <taxon>Thermoproteota</taxon>
        <taxon>Thermoprotei</taxon>
        <taxon>Sulfolobales</taxon>
        <taxon>Sulfolobaceae</taxon>
        <taxon>Metallosphaera</taxon>
    </lineage>
</organism>
<evidence type="ECO:0000313" key="10">
    <source>
        <dbReference type="Proteomes" id="UP000509301"/>
    </source>
</evidence>
<keyword evidence="3" id="KW-1003">Cell membrane</keyword>